<dbReference type="OrthoDB" id="440381at2759"/>
<dbReference type="SUPFAM" id="SSF51011">
    <property type="entry name" value="Glycosyl hydrolase domain"/>
    <property type="match status" value="1"/>
</dbReference>
<dbReference type="Proteomes" id="UP000570595">
    <property type="component" value="Unassembled WGS sequence"/>
</dbReference>
<keyword evidence="5" id="KW-0325">Glycoprotein</keyword>
<feature type="domain" description="Glycoside hydrolase family 31 TIM barrel" evidence="8">
    <location>
        <begin position="6"/>
        <end position="162"/>
    </location>
</feature>
<comment type="caution">
    <text evidence="10">The sequence shown here is derived from an EMBL/GenBank/DDBJ whole genome shotgun (WGS) entry which is preliminary data.</text>
</comment>
<dbReference type="EMBL" id="JABANN010000006">
    <property type="protein sequence ID" value="KAF4676038.1"/>
    <property type="molecule type" value="Genomic_DNA"/>
</dbReference>
<evidence type="ECO:0000313" key="10">
    <source>
        <dbReference type="EMBL" id="KAF4670978.1"/>
    </source>
</evidence>
<comment type="similarity">
    <text evidence="2 7">Belongs to the glycosyl hydrolase 31 family.</text>
</comment>
<evidence type="ECO:0000256" key="3">
    <source>
        <dbReference type="ARBA" id="ARBA00022729"/>
    </source>
</evidence>
<reference evidence="12 13" key="1">
    <citation type="submission" date="2020-04" db="EMBL/GenBank/DDBJ databases">
        <title>Perkinsus olseni comparative genomics.</title>
        <authorList>
            <person name="Bogema D.R."/>
        </authorList>
    </citation>
    <scope>NUCLEOTIDE SEQUENCE [LARGE SCALE GENOMIC DNA]</scope>
    <source>
        <strain evidence="10">ATCC PRA-179</strain>
        <strain evidence="11">ATCC PRA-31</strain>
    </source>
</reference>
<dbReference type="Proteomes" id="UP000572268">
    <property type="component" value="Unassembled WGS sequence"/>
</dbReference>
<keyword evidence="3" id="KW-0732">Signal</keyword>
<dbReference type="InterPro" id="IPR000322">
    <property type="entry name" value="Glyco_hydro_31_TIM"/>
</dbReference>
<evidence type="ECO:0000256" key="1">
    <source>
        <dbReference type="ARBA" id="ARBA00004881"/>
    </source>
</evidence>
<evidence type="ECO:0000256" key="7">
    <source>
        <dbReference type="RuleBase" id="RU361185"/>
    </source>
</evidence>
<dbReference type="Pfam" id="PF21365">
    <property type="entry name" value="Glyco_hydro_31_3rd"/>
    <property type="match status" value="1"/>
</dbReference>
<gene>
    <name evidence="11" type="ORF">FOL46_007917</name>
    <name evidence="10" type="ORF">FOZ61_006796</name>
</gene>
<evidence type="ECO:0000256" key="4">
    <source>
        <dbReference type="ARBA" id="ARBA00022801"/>
    </source>
</evidence>
<dbReference type="SUPFAM" id="SSF51445">
    <property type="entry name" value="(Trans)glycosidases"/>
    <property type="match status" value="1"/>
</dbReference>
<dbReference type="Pfam" id="PF01055">
    <property type="entry name" value="Glyco_hydro_31_2nd"/>
    <property type="match status" value="1"/>
</dbReference>
<evidence type="ECO:0000256" key="2">
    <source>
        <dbReference type="ARBA" id="ARBA00007806"/>
    </source>
</evidence>
<evidence type="ECO:0000313" key="11">
    <source>
        <dbReference type="EMBL" id="KAF4676038.1"/>
    </source>
</evidence>
<keyword evidence="4 7" id="KW-0378">Hydrolase</keyword>
<feature type="non-terminal residue" evidence="10">
    <location>
        <position position="1"/>
    </location>
</feature>
<dbReference type="InterPro" id="IPR013780">
    <property type="entry name" value="Glyco_hydro_b"/>
</dbReference>
<feature type="domain" description="Glycosyl hydrolase family 31 C-terminal" evidence="9">
    <location>
        <begin position="171"/>
        <end position="265"/>
    </location>
</feature>
<comment type="pathway">
    <text evidence="1">Glycan metabolism.</text>
</comment>
<evidence type="ECO:0000259" key="9">
    <source>
        <dbReference type="Pfam" id="PF21365"/>
    </source>
</evidence>
<evidence type="ECO:0000256" key="5">
    <source>
        <dbReference type="ARBA" id="ARBA00023180"/>
    </source>
</evidence>
<dbReference type="GO" id="GO:0006491">
    <property type="term" value="P:N-glycan processing"/>
    <property type="evidence" value="ECO:0007669"/>
    <property type="project" value="TreeGrafter"/>
</dbReference>
<proteinExistence type="inferred from homology"/>
<protein>
    <submittedName>
        <fullName evidence="10">Uncharacterized protein</fullName>
    </submittedName>
</protein>
<dbReference type="InterPro" id="IPR048395">
    <property type="entry name" value="Glyco_hydro_31_C"/>
</dbReference>
<dbReference type="AlphaFoldDB" id="A0A7J6MHC7"/>
<dbReference type="GO" id="GO:0005975">
    <property type="term" value="P:carbohydrate metabolic process"/>
    <property type="evidence" value="ECO:0007669"/>
    <property type="project" value="InterPro"/>
</dbReference>
<dbReference type="InterPro" id="IPR017853">
    <property type="entry name" value="GH"/>
</dbReference>
<name>A0A7J6MHC7_PEROL</name>
<dbReference type="Gene3D" id="3.20.20.80">
    <property type="entry name" value="Glycosidases"/>
    <property type="match status" value="1"/>
</dbReference>
<evidence type="ECO:0000313" key="12">
    <source>
        <dbReference type="Proteomes" id="UP000570595"/>
    </source>
</evidence>
<dbReference type="EMBL" id="JABAHT010000004">
    <property type="protein sequence ID" value="KAF4670978.1"/>
    <property type="molecule type" value="Genomic_DNA"/>
</dbReference>
<evidence type="ECO:0000313" key="13">
    <source>
        <dbReference type="Proteomes" id="UP000572268"/>
    </source>
</evidence>
<dbReference type="PANTHER" id="PTHR22762:SF54">
    <property type="entry name" value="BCDNA.GH04962"/>
    <property type="match status" value="1"/>
</dbReference>
<accession>A0A7J6MHC7</accession>
<evidence type="ECO:0000256" key="6">
    <source>
        <dbReference type="ARBA" id="ARBA00023295"/>
    </source>
</evidence>
<sequence>KTMYRNLVHIGGTEHRDVHNMYGHYFRLAFFVGQLKHRFPGKRPFVLTRSFFIGSHRFGPMYTGDSVAEWSNLQAVIPMITALAATGGFSFTGSDIGGFIGNPDAELYTRWFQLSAATSAFFRLHSDIHSPQRDPWFYDETTLNRVKNATLDRYRLLPYWYHAFALYVYCGKPIISPLWYAFLDDPNTYKCNSPGCDSVIDQQVLIGTDIMVRGVVEKGAKSVKVYFPPKTQWYSTTGKLMSSGYVDIQVTMDDIPRFFRAGSIIPRKDTYRSSSKLMYNDYFALYVYLDPSSFSAEGYAYTDDTISCDSTDEDKHNFWIFTFKNGQLTVSPGGGTGQYGFCVHQVIFIGLNPHLRTLGGARAMGEVKRQGVETIAEIPPESCCVPPSTTRVFNVMP</sequence>
<dbReference type="PANTHER" id="PTHR22762">
    <property type="entry name" value="ALPHA-GLUCOSIDASE"/>
    <property type="match status" value="1"/>
</dbReference>
<keyword evidence="6 7" id="KW-0326">Glycosidase</keyword>
<dbReference type="GO" id="GO:0090599">
    <property type="term" value="F:alpha-glucosidase activity"/>
    <property type="evidence" value="ECO:0007669"/>
    <property type="project" value="TreeGrafter"/>
</dbReference>
<organism evidence="10 12">
    <name type="scientific">Perkinsus olseni</name>
    <name type="common">Perkinsus atlanticus</name>
    <dbReference type="NCBI Taxonomy" id="32597"/>
    <lineage>
        <taxon>Eukaryota</taxon>
        <taxon>Sar</taxon>
        <taxon>Alveolata</taxon>
        <taxon>Perkinsozoa</taxon>
        <taxon>Perkinsea</taxon>
        <taxon>Perkinsida</taxon>
        <taxon>Perkinsidae</taxon>
        <taxon>Perkinsus</taxon>
    </lineage>
</organism>
<dbReference type="Gene3D" id="2.60.40.1180">
    <property type="entry name" value="Golgi alpha-mannosidase II"/>
    <property type="match status" value="2"/>
</dbReference>
<evidence type="ECO:0000259" key="8">
    <source>
        <dbReference type="Pfam" id="PF01055"/>
    </source>
</evidence>